<dbReference type="Pfam" id="PF08022">
    <property type="entry name" value="FAD_binding_8"/>
    <property type="match status" value="1"/>
</dbReference>
<dbReference type="Pfam" id="PF01794">
    <property type="entry name" value="Ferric_reduct"/>
    <property type="match status" value="1"/>
</dbReference>
<feature type="transmembrane region" description="Helical" evidence="7">
    <location>
        <begin position="52"/>
        <end position="70"/>
    </location>
</feature>
<evidence type="ECO:0000256" key="7">
    <source>
        <dbReference type="SAM" id="Phobius"/>
    </source>
</evidence>
<feature type="region of interest" description="Disordered" evidence="6">
    <location>
        <begin position="431"/>
        <end position="457"/>
    </location>
</feature>
<dbReference type="InterPro" id="IPR013130">
    <property type="entry name" value="Fe3_Rdtase_TM_dom"/>
</dbReference>
<dbReference type="InParanoid" id="A0A1S3HA14"/>
<accession>A0A1S3HA14</accession>
<dbReference type="CDD" id="cd06186">
    <property type="entry name" value="NOX_Duox_like_FAD_NADP"/>
    <property type="match status" value="2"/>
</dbReference>
<dbReference type="OrthoDB" id="167398at2759"/>
<dbReference type="SFLD" id="SFLDG01169">
    <property type="entry name" value="NADPH_oxidase_subgroup_(NOX)"/>
    <property type="match status" value="1"/>
</dbReference>
<keyword evidence="2 7" id="KW-0812">Transmembrane</keyword>
<dbReference type="InterPro" id="IPR013121">
    <property type="entry name" value="Fe_red_NAD-bd_6"/>
</dbReference>
<gene>
    <name evidence="10" type="primary">LOC106153455</name>
</gene>
<dbReference type="GeneID" id="106153455"/>
<evidence type="ECO:0000259" key="8">
    <source>
        <dbReference type="PROSITE" id="PS51384"/>
    </source>
</evidence>
<dbReference type="AlphaFoldDB" id="A0A1S3HA14"/>
<dbReference type="STRING" id="7574.A0A1S3HA14"/>
<reference evidence="10" key="1">
    <citation type="submission" date="2025-08" db="UniProtKB">
        <authorList>
            <consortium name="RefSeq"/>
        </authorList>
    </citation>
    <scope>IDENTIFICATION</scope>
    <source>
        <tissue evidence="10">Gonads</tissue>
    </source>
</reference>
<proteinExistence type="predicted"/>
<dbReference type="GO" id="GO:0006952">
    <property type="term" value="P:defense response"/>
    <property type="evidence" value="ECO:0007669"/>
    <property type="project" value="TreeGrafter"/>
</dbReference>
<evidence type="ECO:0000256" key="5">
    <source>
        <dbReference type="ARBA" id="ARBA00023136"/>
    </source>
</evidence>
<evidence type="ECO:0000313" key="10">
    <source>
        <dbReference type="RefSeq" id="XP_013382848.1"/>
    </source>
</evidence>
<dbReference type="Proteomes" id="UP000085678">
    <property type="component" value="Unplaced"/>
</dbReference>
<dbReference type="InterPro" id="IPR017938">
    <property type="entry name" value="Riboflavin_synthase-like_b-brl"/>
</dbReference>
<dbReference type="InterPro" id="IPR050369">
    <property type="entry name" value="RBOH/FRE"/>
</dbReference>
<keyword evidence="5 7" id="KW-0472">Membrane</keyword>
<dbReference type="PANTHER" id="PTHR11972:SF58">
    <property type="entry name" value="NADPH OXIDASE 5"/>
    <property type="match status" value="1"/>
</dbReference>
<evidence type="ECO:0000256" key="3">
    <source>
        <dbReference type="ARBA" id="ARBA00022989"/>
    </source>
</evidence>
<dbReference type="GO" id="GO:0043020">
    <property type="term" value="C:NADPH oxidase complex"/>
    <property type="evidence" value="ECO:0007669"/>
    <property type="project" value="TreeGrafter"/>
</dbReference>
<keyword evidence="9" id="KW-1185">Reference proteome</keyword>
<evidence type="ECO:0000256" key="6">
    <source>
        <dbReference type="SAM" id="MobiDB-lite"/>
    </source>
</evidence>
<dbReference type="GO" id="GO:0042554">
    <property type="term" value="P:superoxide anion generation"/>
    <property type="evidence" value="ECO:0007669"/>
    <property type="project" value="TreeGrafter"/>
</dbReference>
<dbReference type="Gene3D" id="3.40.50.80">
    <property type="entry name" value="Nucleotide-binding domain of ferredoxin-NADP reductase (FNR) module"/>
    <property type="match status" value="1"/>
</dbReference>
<organism evidence="9 10">
    <name type="scientific">Lingula anatina</name>
    <name type="common">Brachiopod</name>
    <name type="synonym">Lingula unguis</name>
    <dbReference type="NCBI Taxonomy" id="7574"/>
    <lineage>
        <taxon>Eukaryota</taxon>
        <taxon>Metazoa</taxon>
        <taxon>Spiralia</taxon>
        <taxon>Lophotrochozoa</taxon>
        <taxon>Brachiopoda</taxon>
        <taxon>Linguliformea</taxon>
        <taxon>Lingulata</taxon>
        <taxon>Lingulida</taxon>
        <taxon>Linguloidea</taxon>
        <taxon>Lingulidae</taxon>
        <taxon>Lingula</taxon>
    </lineage>
</organism>
<dbReference type="PROSITE" id="PS51384">
    <property type="entry name" value="FAD_FR"/>
    <property type="match status" value="1"/>
</dbReference>
<dbReference type="Pfam" id="PF08030">
    <property type="entry name" value="NAD_binding_6"/>
    <property type="match status" value="1"/>
</dbReference>
<dbReference type="FunFam" id="2.40.30.10:FF:000056">
    <property type="entry name" value="NADPH oxidase 5"/>
    <property type="match status" value="1"/>
</dbReference>
<dbReference type="KEGG" id="lak:106153455"/>
<feature type="domain" description="FAD-binding FR-type" evidence="8">
    <location>
        <begin position="247"/>
        <end position="368"/>
    </location>
</feature>
<feature type="compositionally biased region" description="Acidic residues" evidence="6">
    <location>
        <begin position="445"/>
        <end position="457"/>
    </location>
</feature>
<feature type="region of interest" description="Disordered" evidence="6">
    <location>
        <begin position="1"/>
        <end position="27"/>
    </location>
</feature>
<dbReference type="PANTHER" id="PTHR11972">
    <property type="entry name" value="NADPH OXIDASE"/>
    <property type="match status" value="1"/>
</dbReference>
<dbReference type="InterPro" id="IPR039261">
    <property type="entry name" value="FNR_nucleotide-bd"/>
</dbReference>
<sequence length="830" mass="94373">MASARSKGRIDTGHLPAGTYHPGLEQRNRNNGMRVVLATPEPRRRFDIQTHLPSVFSVCVYVLLVASLLTEKWFAFAADHVDEEFTGWEVLARMSARLINFHALLVLLMMLRVTMTLISSRIRIPFWIPLDKHIKYHKVAGMVLLVCSLLHTVGHIGNAAWAVTEHNHTLVEYLFTVHPHHHQASWMGGTAYISGWALLAILLALSLSGMPWVRAKNFQAFYFTHLLYLPFMIVMFIHAPSCWKWIIVPSSLLVIEKVYRTKAVKRLEYGKIFIQEGVLLPSKVTHLVIKRPENFNFTAGDYIFLNIPKIATFEWHPFTISSSPEDPDHLWLHIRAVGRWTNKLYEYFEEKREIAKRMNLPHIRNIYGDVDGIEEDASSLSSLESSSDGHGIDNVAFEAIDESRETKNNAKNEEKSRRSITHGVIPIIKFDLPDKGNGSGSDNISESESETENDIGFEDDTNIEVVTLKSDTGMGNGSYTSSNYSLQTYSDEDDESFNIKQSRRLTSFRNFSDRLGIPENFRQNLSGGVQKKVQRSKSIDNAHIMKTELDPFVQIPPGFDRNRRKSACALKLPETEVVKHLQRRLSTWQGMSHGQNFGHLSQMPFIYKMNADEHKPSIDEALEVYIDGAYGAPASNFFQAEHAVMIALGIGVTPFASILQSIMRRYNTAKHECPKCTHSWIDEDLSDTLGSLKKVDFFWISRGIRSFEWFSDLLTQLELEQLELVPGASMDTFLDLHIYNTETENNFGIRDALLAPGLELVKQNNLTDVIPGLLTQAQRGRPNWNAVFKEINNNRRGRVTVYFCGPRSVASIVKGKCIEYGFRFTKENFG</sequence>
<dbReference type="Gene3D" id="2.40.30.10">
    <property type="entry name" value="Translation factors"/>
    <property type="match status" value="1"/>
</dbReference>
<evidence type="ECO:0000313" key="9">
    <source>
        <dbReference type="Proteomes" id="UP000085678"/>
    </source>
</evidence>
<dbReference type="SUPFAM" id="SSF52343">
    <property type="entry name" value="Ferredoxin reductase-like, C-terminal NADP-linked domain"/>
    <property type="match status" value="1"/>
</dbReference>
<dbReference type="RefSeq" id="XP_013382848.1">
    <property type="nucleotide sequence ID" value="XM_013527394.1"/>
</dbReference>
<protein>
    <submittedName>
        <fullName evidence="10">NADPH oxidase 5</fullName>
    </submittedName>
</protein>
<feature type="transmembrane region" description="Helical" evidence="7">
    <location>
        <begin position="98"/>
        <end position="118"/>
    </location>
</feature>
<evidence type="ECO:0000256" key="1">
    <source>
        <dbReference type="ARBA" id="ARBA00004141"/>
    </source>
</evidence>
<feature type="transmembrane region" description="Helical" evidence="7">
    <location>
        <begin position="139"/>
        <end position="164"/>
    </location>
</feature>
<feature type="transmembrane region" description="Helical" evidence="7">
    <location>
        <begin position="184"/>
        <end position="208"/>
    </location>
</feature>
<comment type="subcellular location">
    <subcellularLocation>
        <location evidence="1">Membrane</location>
        <topology evidence="1">Multi-pass membrane protein</topology>
    </subcellularLocation>
</comment>
<dbReference type="SFLD" id="SFLDS00052">
    <property type="entry name" value="Ferric_Reductase_Domain"/>
    <property type="match status" value="1"/>
</dbReference>
<evidence type="ECO:0000256" key="4">
    <source>
        <dbReference type="ARBA" id="ARBA00023002"/>
    </source>
</evidence>
<keyword evidence="3 7" id="KW-1133">Transmembrane helix</keyword>
<dbReference type="SUPFAM" id="SSF63380">
    <property type="entry name" value="Riboflavin synthase domain-like"/>
    <property type="match status" value="1"/>
</dbReference>
<feature type="transmembrane region" description="Helical" evidence="7">
    <location>
        <begin position="220"/>
        <end position="239"/>
    </location>
</feature>
<dbReference type="InterPro" id="IPR017927">
    <property type="entry name" value="FAD-bd_FR_type"/>
</dbReference>
<name>A0A1S3HA14_LINAN</name>
<dbReference type="GO" id="GO:0016175">
    <property type="term" value="F:superoxide-generating NAD(P)H oxidase activity"/>
    <property type="evidence" value="ECO:0007669"/>
    <property type="project" value="TreeGrafter"/>
</dbReference>
<evidence type="ECO:0000256" key="2">
    <source>
        <dbReference type="ARBA" id="ARBA00022692"/>
    </source>
</evidence>
<dbReference type="InterPro" id="IPR013112">
    <property type="entry name" value="FAD-bd_8"/>
</dbReference>
<keyword evidence="4" id="KW-0560">Oxidoreductase</keyword>